<dbReference type="EMBL" id="LIAE01007088">
    <property type="protein sequence ID" value="PAV82038.1"/>
    <property type="molecule type" value="Genomic_DNA"/>
</dbReference>
<feature type="region of interest" description="Disordered" evidence="3">
    <location>
        <begin position="138"/>
        <end position="170"/>
    </location>
</feature>
<evidence type="ECO:0000256" key="1">
    <source>
        <dbReference type="PROSITE-ProRule" id="PRU00285"/>
    </source>
</evidence>
<dbReference type="GO" id="GO:0005634">
    <property type="term" value="C:nucleus"/>
    <property type="evidence" value="ECO:0007669"/>
    <property type="project" value="TreeGrafter"/>
</dbReference>
<protein>
    <recommendedName>
        <fullName evidence="4">SHSP domain-containing protein</fullName>
    </recommendedName>
</protein>
<dbReference type="GO" id="GO:0009408">
    <property type="term" value="P:response to heat"/>
    <property type="evidence" value="ECO:0007669"/>
    <property type="project" value="TreeGrafter"/>
</dbReference>
<dbReference type="PANTHER" id="PTHR45640:SF32">
    <property type="entry name" value="STRESS-INDUCED PROTEIN 1"/>
    <property type="match status" value="1"/>
</dbReference>
<comment type="similarity">
    <text evidence="1 2">Belongs to the small heat shock protein (HSP20) family.</text>
</comment>
<evidence type="ECO:0000313" key="6">
    <source>
        <dbReference type="Proteomes" id="UP000218231"/>
    </source>
</evidence>
<dbReference type="Proteomes" id="UP000218231">
    <property type="component" value="Unassembled WGS sequence"/>
</dbReference>
<evidence type="ECO:0000256" key="3">
    <source>
        <dbReference type="SAM" id="MobiDB-lite"/>
    </source>
</evidence>
<dbReference type="InterPro" id="IPR002068">
    <property type="entry name" value="A-crystallin/Hsp20_dom"/>
</dbReference>
<gene>
    <name evidence="5" type="ORF">WR25_11503</name>
</gene>
<comment type="caution">
    <text evidence="5">The sequence shown here is derived from an EMBL/GenBank/DDBJ whole genome shotgun (WGS) entry which is preliminary data.</text>
</comment>
<evidence type="ECO:0000313" key="5">
    <source>
        <dbReference type="EMBL" id="PAV82038.1"/>
    </source>
</evidence>
<evidence type="ECO:0000259" key="4">
    <source>
        <dbReference type="PROSITE" id="PS01031"/>
    </source>
</evidence>
<accession>A0A2A2L7D3</accession>
<name>A0A2A2L7D3_9BILA</name>
<dbReference type="STRING" id="2018661.A0A2A2L7D3"/>
<dbReference type="PROSITE" id="PS01031">
    <property type="entry name" value="SHSP"/>
    <property type="match status" value="1"/>
</dbReference>
<reference evidence="5 6" key="1">
    <citation type="journal article" date="2017" name="Curr. Biol.">
        <title>Genome architecture and evolution of a unichromosomal asexual nematode.</title>
        <authorList>
            <person name="Fradin H."/>
            <person name="Zegar C."/>
            <person name="Gutwein M."/>
            <person name="Lucas J."/>
            <person name="Kovtun M."/>
            <person name="Corcoran D."/>
            <person name="Baugh L.R."/>
            <person name="Kiontke K."/>
            <person name="Gunsalus K."/>
            <person name="Fitch D.H."/>
            <person name="Piano F."/>
        </authorList>
    </citation>
    <scope>NUCLEOTIDE SEQUENCE [LARGE SCALE GENOMIC DNA]</scope>
    <source>
        <strain evidence="5">PF1309</strain>
    </source>
</reference>
<dbReference type="GO" id="GO:0005737">
    <property type="term" value="C:cytoplasm"/>
    <property type="evidence" value="ECO:0007669"/>
    <property type="project" value="TreeGrafter"/>
</dbReference>
<dbReference type="GO" id="GO:0051082">
    <property type="term" value="F:unfolded protein binding"/>
    <property type="evidence" value="ECO:0007669"/>
    <property type="project" value="TreeGrafter"/>
</dbReference>
<dbReference type="GO" id="GO:0036498">
    <property type="term" value="P:IRE1-mediated unfolded protein response"/>
    <property type="evidence" value="ECO:0007669"/>
    <property type="project" value="TreeGrafter"/>
</dbReference>
<proteinExistence type="inferred from homology"/>
<dbReference type="PRINTS" id="PR00299">
    <property type="entry name" value="ACRYSTALLIN"/>
</dbReference>
<sequence>MSMLPRSARYFDRMFNDLWRDVAHLERQAFGTPSFMTPYWRFADPTDFGSPKLAEKLINDSNKFSLQLDVSHYKPEQLKVNLDGRKLTIEGDCEEEGEHGFSKRSFSHSLILPEDVDVPQIKSLLSDDGKLCIEAPKAGASKDAKQIPIEKAPPQQTAIGENAGDSGNKA</sequence>
<dbReference type="InterPro" id="IPR001436">
    <property type="entry name" value="Alpha-crystallin/sHSP_animal"/>
</dbReference>
<organism evidence="5 6">
    <name type="scientific">Diploscapter pachys</name>
    <dbReference type="NCBI Taxonomy" id="2018661"/>
    <lineage>
        <taxon>Eukaryota</taxon>
        <taxon>Metazoa</taxon>
        <taxon>Ecdysozoa</taxon>
        <taxon>Nematoda</taxon>
        <taxon>Chromadorea</taxon>
        <taxon>Rhabditida</taxon>
        <taxon>Rhabditina</taxon>
        <taxon>Rhabditomorpha</taxon>
        <taxon>Rhabditoidea</taxon>
        <taxon>Rhabditidae</taxon>
        <taxon>Diploscapter</taxon>
    </lineage>
</organism>
<keyword evidence="6" id="KW-1185">Reference proteome</keyword>
<dbReference type="SUPFAM" id="SSF49764">
    <property type="entry name" value="HSP20-like chaperones"/>
    <property type="match status" value="1"/>
</dbReference>
<dbReference type="AlphaFoldDB" id="A0A2A2L7D3"/>
<dbReference type="PANTHER" id="PTHR45640">
    <property type="entry name" value="HEAT SHOCK PROTEIN HSP-12.2-RELATED"/>
    <property type="match status" value="1"/>
</dbReference>
<evidence type="ECO:0000256" key="2">
    <source>
        <dbReference type="RuleBase" id="RU003616"/>
    </source>
</evidence>
<dbReference type="Gene3D" id="2.60.40.790">
    <property type="match status" value="1"/>
</dbReference>
<dbReference type="CDD" id="cd06526">
    <property type="entry name" value="metazoan_ACD"/>
    <property type="match status" value="1"/>
</dbReference>
<dbReference type="OrthoDB" id="1431247at2759"/>
<dbReference type="Pfam" id="PF00011">
    <property type="entry name" value="HSP20"/>
    <property type="match status" value="1"/>
</dbReference>
<dbReference type="InterPro" id="IPR008978">
    <property type="entry name" value="HSP20-like_chaperone"/>
</dbReference>
<dbReference type="GO" id="GO:0042026">
    <property type="term" value="P:protein refolding"/>
    <property type="evidence" value="ECO:0007669"/>
    <property type="project" value="TreeGrafter"/>
</dbReference>
<feature type="domain" description="SHSP" evidence="4">
    <location>
        <begin position="44"/>
        <end position="152"/>
    </location>
</feature>